<dbReference type="RefSeq" id="WP_282583062.1">
    <property type="nucleotide sequence ID" value="NZ_JAMOIM010000001.1"/>
</dbReference>
<accession>A0AA41YTG1</accession>
<organism evidence="4 5">
    <name type="scientific">Lichenifustis flavocetrariae</name>
    <dbReference type="NCBI Taxonomy" id="2949735"/>
    <lineage>
        <taxon>Bacteria</taxon>
        <taxon>Pseudomonadati</taxon>
        <taxon>Pseudomonadota</taxon>
        <taxon>Alphaproteobacteria</taxon>
        <taxon>Hyphomicrobiales</taxon>
        <taxon>Lichenihabitantaceae</taxon>
        <taxon>Lichenifustis</taxon>
    </lineage>
</organism>
<dbReference type="PANTHER" id="PTHR33376">
    <property type="match status" value="1"/>
</dbReference>
<evidence type="ECO:0000256" key="3">
    <source>
        <dbReference type="ARBA" id="ARBA00022729"/>
    </source>
</evidence>
<dbReference type="Proteomes" id="UP001165667">
    <property type="component" value="Unassembled WGS sequence"/>
</dbReference>
<dbReference type="NCBIfam" id="NF037995">
    <property type="entry name" value="TRAP_S1"/>
    <property type="match status" value="1"/>
</dbReference>
<keyword evidence="3" id="KW-0732">Signal</keyword>
<dbReference type="PANTHER" id="PTHR33376:SF7">
    <property type="entry name" value="C4-DICARBOXYLATE-BINDING PROTEIN DCTB"/>
    <property type="match status" value="1"/>
</dbReference>
<protein>
    <submittedName>
        <fullName evidence="4">TRAP transporter substrate-binding protein</fullName>
    </submittedName>
</protein>
<dbReference type="GO" id="GO:0030288">
    <property type="term" value="C:outer membrane-bounded periplasmic space"/>
    <property type="evidence" value="ECO:0007669"/>
    <property type="project" value="InterPro"/>
</dbReference>
<sequence length="312" mass="33814">MVSPAAQAETTLRLAHASSEDSLIDQAVRRFADELNQATNGQLTIQDFPNGQLGDEGPIAEGVGAGSIDIGLGGVVDGIDPKLNVLALPFLFDDLANVHGFLDGPEGQKLKALGQDKGFVLLGFLDSGFRDFANSRRPIKAPADLAGLKLRTPPIPVILDTLKALGALPQAIPFGQVYTALQSHVVDGVEPEMRDFQDQKWYEAAKYLTISNYIWTANFWYINKDRYDALPAEQRKALDTSAADTVTWYRGQLDSTYARVIAELKSKGVEVNTVDKGPFQTAVASVYAKYGQVWGKPFVEEVTAAANQAKGK</sequence>
<dbReference type="Pfam" id="PF03480">
    <property type="entry name" value="DctP"/>
    <property type="match status" value="1"/>
</dbReference>
<name>A0AA41YTG1_9HYPH</name>
<dbReference type="GO" id="GO:0055085">
    <property type="term" value="P:transmembrane transport"/>
    <property type="evidence" value="ECO:0007669"/>
    <property type="project" value="InterPro"/>
</dbReference>
<dbReference type="Gene3D" id="3.40.190.170">
    <property type="entry name" value="Bacterial extracellular solute-binding protein, family 7"/>
    <property type="match status" value="1"/>
</dbReference>
<dbReference type="CDD" id="cd13603">
    <property type="entry name" value="PBP2_TRAP_Siap_TeaA_like"/>
    <property type="match status" value="1"/>
</dbReference>
<gene>
    <name evidence="4" type="ORF">M8523_01595</name>
</gene>
<evidence type="ECO:0000313" key="4">
    <source>
        <dbReference type="EMBL" id="MCW6506712.1"/>
    </source>
</evidence>
<keyword evidence="5" id="KW-1185">Reference proteome</keyword>
<dbReference type="PIRSF" id="PIRSF006470">
    <property type="entry name" value="DctB"/>
    <property type="match status" value="1"/>
</dbReference>
<evidence type="ECO:0000256" key="2">
    <source>
        <dbReference type="ARBA" id="ARBA00022448"/>
    </source>
</evidence>
<dbReference type="EMBL" id="JAMOIM010000001">
    <property type="protein sequence ID" value="MCW6506712.1"/>
    <property type="molecule type" value="Genomic_DNA"/>
</dbReference>
<comment type="caution">
    <text evidence="4">The sequence shown here is derived from an EMBL/GenBank/DDBJ whole genome shotgun (WGS) entry which is preliminary data.</text>
</comment>
<evidence type="ECO:0000256" key="1">
    <source>
        <dbReference type="ARBA" id="ARBA00009023"/>
    </source>
</evidence>
<dbReference type="InterPro" id="IPR038404">
    <property type="entry name" value="TRAP_DctP_sf"/>
</dbReference>
<comment type="similarity">
    <text evidence="1">Belongs to the bacterial solute-binding protein 7 family.</text>
</comment>
<reference evidence="4" key="1">
    <citation type="submission" date="2022-05" db="EMBL/GenBank/DDBJ databases">
        <authorList>
            <person name="Pankratov T."/>
        </authorList>
    </citation>
    <scope>NUCLEOTIDE SEQUENCE</scope>
    <source>
        <strain evidence="4">BP6-180914</strain>
    </source>
</reference>
<dbReference type="InterPro" id="IPR018389">
    <property type="entry name" value="DctP_fam"/>
</dbReference>
<proteinExistence type="inferred from homology"/>
<keyword evidence="2" id="KW-0813">Transport</keyword>
<evidence type="ECO:0000313" key="5">
    <source>
        <dbReference type="Proteomes" id="UP001165667"/>
    </source>
</evidence>
<dbReference type="AlphaFoldDB" id="A0AA41YTG1"/>
<dbReference type="InterPro" id="IPR004682">
    <property type="entry name" value="TRAP_DctP"/>
</dbReference>
<dbReference type="NCBIfam" id="TIGR00787">
    <property type="entry name" value="dctP"/>
    <property type="match status" value="1"/>
</dbReference>